<dbReference type="PANTHER" id="PTHR35371:SF1">
    <property type="entry name" value="BLR7753 PROTEIN"/>
    <property type="match status" value="1"/>
</dbReference>
<sequence length="134" mass="14354">MPVLLLVLFLVSLLPILLAWVGAILRVRQFGHLDNHHPRAQQARLTGLGARVNAAQANAWESLAVFAAVCIIAVGAGTDPARLDAAAWLFLACRLVHPVVYAANLAWWRSGVYGLGMAACLYIVWQAFITGPGG</sequence>
<reference evidence="6 7" key="1">
    <citation type="journal article" date="2017" name="Sci. Rep.">
        <title>Revealing the Saline Adaptation Strategies of the Halophilic Bacterium Halomonas beimenensis through High-throughput Omics and Transposon Mutagenesis Approaches.</title>
        <authorList>
            <person name="Chen Y.H."/>
            <person name="Lin S.S."/>
            <person name="Shyu Y.T."/>
        </authorList>
    </citation>
    <scope>NUCLEOTIDE SEQUENCE [LARGE SCALE GENOMIC DNA]</scope>
    <source>
        <strain evidence="6 7">NTU-111</strain>
    </source>
</reference>
<dbReference type="RefSeq" id="WP_097788442.1">
    <property type="nucleotide sequence ID" value="NZ_BAAADT010000063.1"/>
</dbReference>
<evidence type="ECO:0000256" key="3">
    <source>
        <dbReference type="ARBA" id="ARBA00022989"/>
    </source>
</evidence>
<keyword evidence="7" id="KW-1185">Reference proteome</keyword>
<keyword evidence="4 5" id="KW-0472">Membrane</keyword>
<dbReference type="OrthoDB" id="513661at2"/>
<dbReference type="SUPFAM" id="SSF161084">
    <property type="entry name" value="MAPEG domain-like"/>
    <property type="match status" value="1"/>
</dbReference>
<dbReference type="InterPro" id="IPR023352">
    <property type="entry name" value="MAPEG-like_dom_sf"/>
</dbReference>
<evidence type="ECO:0000256" key="5">
    <source>
        <dbReference type="SAM" id="Phobius"/>
    </source>
</evidence>
<feature type="transmembrane region" description="Helical" evidence="5">
    <location>
        <begin position="113"/>
        <end position="131"/>
    </location>
</feature>
<evidence type="ECO:0000313" key="6">
    <source>
        <dbReference type="EMBL" id="ATJ81939.1"/>
    </source>
</evidence>
<dbReference type="PANTHER" id="PTHR35371">
    <property type="entry name" value="INNER MEMBRANE PROTEIN"/>
    <property type="match status" value="1"/>
</dbReference>
<proteinExistence type="predicted"/>
<accession>A0A291P4Y9</accession>
<keyword evidence="2 5" id="KW-0812">Transmembrane</keyword>
<dbReference type="GO" id="GO:0016020">
    <property type="term" value="C:membrane"/>
    <property type="evidence" value="ECO:0007669"/>
    <property type="project" value="UniProtKB-SubCell"/>
</dbReference>
<dbReference type="AlphaFoldDB" id="A0A291P4Y9"/>
<feature type="transmembrane region" description="Helical" evidence="5">
    <location>
        <begin position="59"/>
        <end position="78"/>
    </location>
</feature>
<name>A0A291P4Y9_9GAMM</name>
<dbReference type="Gene3D" id="1.20.120.550">
    <property type="entry name" value="Membrane associated eicosanoid/glutathione metabolism-like domain"/>
    <property type="match status" value="1"/>
</dbReference>
<keyword evidence="3 5" id="KW-1133">Transmembrane helix</keyword>
<organism evidence="6 7">
    <name type="scientific">Halomonas beimenensis</name>
    <dbReference type="NCBI Taxonomy" id="475662"/>
    <lineage>
        <taxon>Bacteria</taxon>
        <taxon>Pseudomonadati</taxon>
        <taxon>Pseudomonadota</taxon>
        <taxon>Gammaproteobacteria</taxon>
        <taxon>Oceanospirillales</taxon>
        <taxon>Halomonadaceae</taxon>
        <taxon>Halomonas</taxon>
    </lineage>
</organism>
<comment type="subcellular location">
    <subcellularLocation>
        <location evidence="1">Membrane</location>
    </subcellularLocation>
</comment>
<dbReference type="KEGG" id="hbe:BEI_0952"/>
<dbReference type="Proteomes" id="UP000219993">
    <property type="component" value="Chromosome"/>
</dbReference>
<evidence type="ECO:0000256" key="1">
    <source>
        <dbReference type="ARBA" id="ARBA00004370"/>
    </source>
</evidence>
<evidence type="ECO:0000256" key="2">
    <source>
        <dbReference type="ARBA" id="ARBA00022692"/>
    </source>
</evidence>
<dbReference type="EMBL" id="CP021435">
    <property type="protein sequence ID" value="ATJ81939.1"/>
    <property type="molecule type" value="Genomic_DNA"/>
</dbReference>
<dbReference type="InterPro" id="IPR001129">
    <property type="entry name" value="Membr-assoc_MAPEG"/>
</dbReference>
<protein>
    <recommendedName>
        <fullName evidence="8">MAPEG family protein</fullName>
    </recommendedName>
</protein>
<evidence type="ECO:0000256" key="4">
    <source>
        <dbReference type="ARBA" id="ARBA00023136"/>
    </source>
</evidence>
<evidence type="ECO:0000313" key="7">
    <source>
        <dbReference type="Proteomes" id="UP000219993"/>
    </source>
</evidence>
<evidence type="ECO:0008006" key="8">
    <source>
        <dbReference type="Google" id="ProtNLM"/>
    </source>
</evidence>
<gene>
    <name evidence="6" type="ORF">BEI_0952</name>
</gene>
<feature type="transmembrane region" description="Helical" evidence="5">
    <location>
        <begin position="85"/>
        <end position="107"/>
    </location>
</feature>
<dbReference type="Pfam" id="PF01124">
    <property type="entry name" value="MAPEG"/>
    <property type="match status" value="1"/>
</dbReference>